<dbReference type="AlphaFoldDB" id="A0A150XIH8"/>
<dbReference type="RefSeq" id="WP_068218346.1">
    <property type="nucleotide sequence ID" value="NZ_CP139724.1"/>
</dbReference>
<comment type="catalytic activity">
    <reaction evidence="1">
        <text>ATP + protein L-histidine = ADP + protein N-phospho-L-histidine.</text>
        <dbReference type="EC" id="2.7.13.3"/>
    </reaction>
</comment>
<organism evidence="7 8">
    <name type="scientific">Roseivirga spongicola</name>
    <dbReference type="NCBI Taxonomy" id="333140"/>
    <lineage>
        <taxon>Bacteria</taxon>
        <taxon>Pseudomonadati</taxon>
        <taxon>Bacteroidota</taxon>
        <taxon>Cytophagia</taxon>
        <taxon>Cytophagales</taxon>
        <taxon>Roseivirgaceae</taxon>
        <taxon>Roseivirga</taxon>
    </lineage>
</organism>
<keyword evidence="6" id="KW-0812">Transmembrane</keyword>
<dbReference type="PANTHER" id="PTHR24421:SF10">
    <property type="entry name" value="NITRATE_NITRITE SENSOR PROTEIN NARQ"/>
    <property type="match status" value="1"/>
</dbReference>
<evidence type="ECO:0000313" key="8">
    <source>
        <dbReference type="Proteomes" id="UP000075606"/>
    </source>
</evidence>
<evidence type="ECO:0000256" key="6">
    <source>
        <dbReference type="SAM" id="Phobius"/>
    </source>
</evidence>
<evidence type="ECO:0000256" key="3">
    <source>
        <dbReference type="ARBA" id="ARBA00022679"/>
    </source>
</evidence>
<accession>A0A150XIH8</accession>
<gene>
    <name evidence="7" type="ORF">AWW68_06860</name>
</gene>
<feature type="transmembrane region" description="Helical" evidence="6">
    <location>
        <begin position="43"/>
        <end position="64"/>
    </location>
</feature>
<dbReference type="PANTHER" id="PTHR24421">
    <property type="entry name" value="NITRATE/NITRITE SENSOR PROTEIN NARX-RELATED"/>
    <property type="match status" value="1"/>
</dbReference>
<dbReference type="InterPro" id="IPR050482">
    <property type="entry name" value="Sensor_HK_TwoCompSys"/>
</dbReference>
<reference evidence="7 8" key="1">
    <citation type="submission" date="2016-01" db="EMBL/GenBank/DDBJ databases">
        <title>Genome sequencing of Roseivirga spongicola UST030701-084.</title>
        <authorList>
            <person name="Selvaratnam C."/>
            <person name="Thevarajoo S."/>
            <person name="Goh K.M."/>
            <person name="Ee R."/>
            <person name="Chan K.-G."/>
            <person name="Chong C.S."/>
        </authorList>
    </citation>
    <scope>NUCLEOTIDE SEQUENCE [LARGE SCALE GENOMIC DNA]</scope>
    <source>
        <strain evidence="7 8">UST030701-084</strain>
    </source>
</reference>
<proteinExistence type="predicted"/>
<evidence type="ECO:0000256" key="4">
    <source>
        <dbReference type="ARBA" id="ARBA00022777"/>
    </source>
</evidence>
<keyword evidence="4" id="KW-0418">Kinase</keyword>
<evidence type="ECO:0000256" key="5">
    <source>
        <dbReference type="ARBA" id="ARBA00023012"/>
    </source>
</evidence>
<evidence type="ECO:0000256" key="1">
    <source>
        <dbReference type="ARBA" id="ARBA00000085"/>
    </source>
</evidence>
<dbReference type="STRING" id="333140.AWW68_06860"/>
<sequence>MFYSWLFAFVGLLDVRVLGLDIGKVFSIPNQLLFLSSTENPKGLIYLALLVSLLASLALVYLLWKERLKRNDFRKKHEESLKQKEVELNEVIASYEKDRAHIAEDLRDRFGRLISVLEINLSQLKETSSTDREKPLEVHKNAGSVLYEMNAELDRMSFDLLPQSLIKRGLVSALRELASRLTTEEKVNCEVQVRGNNVRLSALVELSLFRITQEWIKDILQNSATKQIVIQLNHEDDGVFELQIEDDGGQFDPSEGKSTRWANILVRLNQIHGSLGISPGKDNKGNLLKVTLEASPLKRPNSEHKD</sequence>
<keyword evidence="6" id="KW-0472">Membrane</keyword>
<keyword evidence="8" id="KW-1185">Reference proteome</keyword>
<keyword evidence="5" id="KW-0902">Two-component regulatory system</keyword>
<keyword evidence="6" id="KW-1133">Transmembrane helix</keyword>
<comment type="caution">
    <text evidence="7">The sequence shown here is derived from an EMBL/GenBank/DDBJ whole genome shotgun (WGS) entry which is preliminary data.</text>
</comment>
<dbReference type="GO" id="GO:0000160">
    <property type="term" value="P:phosphorelay signal transduction system"/>
    <property type="evidence" value="ECO:0007669"/>
    <property type="project" value="UniProtKB-KW"/>
</dbReference>
<dbReference type="OrthoDB" id="9760839at2"/>
<name>A0A150XIH8_9BACT</name>
<dbReference type="Proteomes" id="UP000075606">
    <property type="component" value="Unassembled WGS sequence"/>
</dbReference>
<evidence type="ECO:0000256" key="2">
    <source>
        <dbReference type="ARBA" id="ARBA00012438"/>
    </source>
</evidence>
<dbReference type="EMBL" id="LRPC01000001">
    <property type="protein sequence ID" value="KYG78483.1"/>
    <property type="molecule type" value="Genomic_DNA"/>
</dbReference>
<evidence type="ECO:0000313" key="7">
    <source>
        <dbReference type="EMBL" id="KYG78483.1"/>
    </source>
</evidence>
<dbReference type="InterPro" id="IPR036890">
    <property type="entry name" value="HATPase_C_sf"/>
</dbReference>
<dbReference type="EC" id="2.7.13.3" evidence="2"/>
<protein>
    <recommendedName>
        <fullName evidence="2">histidine kinase</fullName>
        <ecNumber evidence="2">2.7.13.3</ecNumber>
    </recommendedName>
</protein>
<keyword evidence="3" id="KW-0808">Transferase</keyword>
<dbReference type="GO" id="GO:0004673">
    <property type="term" value="F:protein histidine kinase activity"/>
    <property type="evidence" value="ECO:0007669"/>
    <property type="project" value="UniProtKB-EC"/>
</dbReference>
<dbReference type="Gene3D" id="3.30.565.10">
    <property type="entry name" value="Histidine kinase-like ATPase, C-terminal domain"/>
    <property type="match status" value="1"/>
</dbReference>